<name>A0A5J4VM39_9EUKA</name>
<dbReference type="AlphaFoldDB" id="A0A5J4VM39"/>
<sequence>MDRASDYNVSGSLLGLGENILLELLSQMEHPKDAQQFLILNKKTYKLILHPRYARIIQSIIQITPIFIIKESRQGIAEGNKFIHSDQYDPCTIAIDPIINDGIVRTEIVLGNTRGNGYGMLI</sequence>
<accession>A0A5J4VM39</accession>
<protein>
    <submittedName>
        <fullName evidence="1">Uncharacterized protein</fullName>
    </submittedName>
</protein>
<comment type="caution">
    <text evidence="1">The sequence shown here is derived from an EMBL/GenBank/DDBJ whole genome shotgun (WGS) entry which is preliminary data.</text>
</comment>
<evidence type="ECO:0000313" key="2">
    <source>
        <dbReference type="Proteomes" id="UP000324800"/>
    </source>
</evidence>
<organism evidence="1 2">
    <name type="scientific">Streblomastix strix</name>
    <dbReference type="NCBI Taxonomy" id="222440"/>
    <lineage>
        <taxon>Eukaryota</taxon>
        <taxon>Metamonada</taxon>
        <taxon>Preaxostyla</taxon>
        <taxon>Oxymonadida</taxon>
        <taxon>Streblomastigidae</taxon>
        <taxon>Streblomastix</taxon>
    </lineage>
</organism>
<evidence type="ECO:0000313" key="1">
    <source>
        <dbReference type="EMBL" id="KAA6383333.1"/>
    </source>
</evidence>
<gene>
    <name evidence="1" type="ORF">EZS28_021135</name>
</gene>
<proteinExistence type="predicted"/>
<reference evidence="1 2" key="1">
    <citation type="submission" date="2019-03" db="EMBL/GenBank/DDBJ databases">
        <title>Single cell metagenomics reveals metabolic interactions within the superorganism composed of flagellate Streblomastix strix and complex community of Bacteroidetes bacteria on its surface.</title>
        <authorList>
            <person name="Treitli S.C."/>
            <person name="Kolisko M."/>
            <person name="Husnik F."/>
            <person name="Keeling P."/>
            <person name="Hampl V."/>
        </authorList>
    </citation>
    <scope>NUCLEOTIDE SEQUENCE [LARGE SCALE GENOMIC DNA]</scope>
    <source>
        <strain evidence="1">ST1C</strain>
    </source>
</reference>
<dbReference type="Proteomes" id="UP000324800">
    <property type="component" value="Unassembled WGS sequence"/>
</dbReference>
<dbReference type="EMBL" id="SNRW01006299">
    <property type="protein sequence ID" value="KAA6383333.1"/>
    <property type="molecule type" value="Genomic_DNA"/>
</dbReference>